<keyword evidence="1" id="KW-0732">Signal</keyword>
<name>A0ABV2YS27_9ACTN</name>
<accession>A0ABV2YS27</accession>
<feature type="chain" id="PRO_5046908147" evidence="1">
    <location>
        <begin position="22"/>
        <end position="124"/>
    </location>
</feature>
<evidence type="ECO:0000313" key="3">
    <source>
        <dbReference type="Proteomes" id="UP001550853"/>
    </source>
</evidence>
<keyword evidence="3" id="KW-1185">Reference proteome</keyword>
<dbReference type="Proteomes" id="UP001550853">
    <property type="component" value="Unassembled WGS sequence"/>
</dbReference>
<dbReference type="RefSeq" id="WP_030282466.1">
    <property type="nucleotide sequence ID" value="NZ_JBEZVI010000001.1"/>
</dbReference>
<protein>
    <submittedName>
        <fullName evidence="2">Uncharacterized protein</fullName>
    </submittedName>
</protein>
<evidence type="ECO:0000313" key="2">
    <source>
        <dbReference type="EMBL" id="MEU3708543.1"/>
    </source>
</evidence>
<gene>
    <name evidence="2" type="ORF">AB0E61_00400</name>
</gene>
<proteinExistence type="predicted"/>
<feature type="signal peptide" evidence="1">
    <location>
        <begin position="1"/>
        <end position="21"/>
    </location>
</feature>
<dbReference type="InterPro" id="IPR038468">
    <property type="entry name" value="MmpS_C"/>
</dbReference>
<evidence type="ECO:0000256" key="1">
    <source>
        <dbReference type="SAM" id="SignalP"/>
    </source>
</evidence>
<dbReference type="Gene3D" id="2.60.40.2880">
    <property type="entry name" value="MmpS1-5, C-terminal soluble domain"/>
    <property type="match status" value="1"/>
</dbReference>
<organism evidence="2 3">
    <name type="scientific">Streptomyces catenulae</name>
    <dbReference type="NCBI Taxonomy" id="66875"/>
    <lineage>
        <taxon>Bacteria</taxon>
        <taxon>Bacillati</taxon>
        <taxon>Actinomycetota</taxon>
        <taxon>Actinomycetes</taxon>
        <taxon>Kitasatosporales</taxon>
        <taxon>Streptomycetaceae</taxon>
        <taxon>Streptomyces</taxon>
    </lineage>
</organism>
<comment type="caution">
    <text evidence="2">The sequence shown here is derived from an EMBL/GenBank/DDBJ whole genome shotgun (WGS) entry which is preliminary data.</text>
</comment>
<dbReference type="EMBL" id="JBEZVI010000001">
    <property type="protein sequence ID" value="MEU3708543.1"/>
    <property type="molecule type" value="Genomic_DNA"/>
</dbReference>
<sequence length="124" mass="12903">MKFPAVPTPVTVLLAAGAAVAAAVALSTLGLFGGSWDVTMEVTGTGSADVTYSFSGDNDGTTETGRTLPWSRVQNVGYGFNDIGVRNPAPGAVCRIYVDGRVEDEQKRPDAKGVLSCSVHLQQD</sequence>
<reference evidence="2 3" key="1">
    <citation type="submission" date="2024-06" db="EMBL/GenBank/DDBJ databases">
        <title>The Natural Products Discovery Center: Release of the First 8490 Sequenced Strains for Exploring Actinobacteria Biosynthetic Diversity.</title>
        <authorList>
            <person name="Kalkreuter E."/>
            <person name="Kautsar S.A."/>
            <person name="Yang D."/>
            <person name="Bader C.D."/>
            <person name="Teijaro C.N."/>
            <person name="Fluegel L."/>
            <person name="Davis C.M."/>
            <person name="Simpson J.R."/>
            <person name="Lauterbach L."/>
            <person name="Steele A.D."/>
            <person name="Gui C."/>
            <person name="Meng S."/>
            <person name="Li G."/>
            <person name="Viehrig K."/>
            <person name="Ye F."/>
            <person name="Su P."/>
            <person name="Kiefer A.F."/>
            <person name="Nichols A."/>
            <person name="Cepeda A.J."/>
            <person name="Yan W."/>
            <person name="Fan B."/>
            <person name="Jiang Y."/>
            <person name="Adhikari A."/>
            <person name="Zheng C.-J."/>
            <person name="Schuster L."/>
            <person name="Cowan T.M."/>
            <person name="Smanski M.J."/>
            <person name="Chevrette M.G."/>
            <person name="De Carvalho L.P.S."/>
            <person name="Shen B."/>
        </authorList>
    </citation>
    <scope>NUCLEOTIDE SEQUENCE [LARGE SCALE GENOMIC DNA]</scope>
    <source>
        <strain evidence="2 3">NPDC033039</strain>
    </source>
</reference>